<dbReference type="PANTHER" id="PTHR12081">
    <property type="entry name" value="TRANSCRIPTION FACTOR E2F"/>
    <property type="match status" value="1"/>
</dbReference>
<dbReference type="InterPro" id="IPR037241">
    <property type="entry name" value="E2F-DP_heterodim"/>
</dbReference>
<keyword evidence="6 11" id="KW-0805">Transcription regulation</keyword>
<evidence type="ECO:0000256" key="8">
    <source>
        <dbReference type="ARBA" id="ARBA00023163"/>
    </source>
</evidence>
<gene>
    <name evidence="14" type="ORF">C0J50_4838</name>
</gene>
<dbReference type="FunFam" id="1.10.10.10:FF:000458">
    <property type="entry name" value="E2F-like (Mammalian transcription factor)"/>
    <property type="match status" value="1"/>
</dbReference>
<dbReference type="InterPro" id="IPR015633">
    <property type="entry name" value="E2F"/>
</dbReference>
<dbReference type="PROSITE" id="PS50950">
    <property type="entry name" value="ZF_THAP"/>
    <property type="match status" value="1"/>
</dbReference>
<reference evidence="14" key="1">
    <citation type="submission" date="2018-07" db="EMBL/GenBank/DDBJ databases">
        <title>Comparative genomics of catfishes provides insights into carnivory and benthic adaptation.</title>
        <authorList>
            <person name="Zhang Y."/>
            <person name="Wang D."/>
            <person name="Peng Z."/>
            <person name="Zheng S."/>
            <person name="Shao F."/>
            <person name="Tao W."/>
        </authorList>
    </citation>
    <scope>NUCLEOTIDE SEQUENCE</scope>
    <source>
        <strain evidence="14">Chongqing</strain>
    </source>
</reference>
<dbReference type="InterPro" id="IPR003316">
    <property type="entry name" value="E2F_WHTH_DNA-bd_dom"/>
</dbReference>
<dbReference type="InterPro" id="IPR036390">
    <property type="entry name" value="WH_DNA-bd_sf"/>
</dbReference>
<evidence type="ECO:0000256" key="10">
    <source>
        <dbReference type="PROSITE-ProRule" id="PRU00309"/>
    </source>
</evidence>
<dbReference type="GO" id="GO:0046983">
    <property type="term" value="F:protein dimerization activity"/>
    <property type="evidence" value="ECO:0007669"/>
    <property type="project" value="InterPro"/>
</dbReference>
<keyword evidence="4 10" id="KW-0863">Zinc-finger</keyword>
<dbReference type="InterPro" id="IPR036388">
    <property type="entry name" value="WH-like_DNA-bd_sf"/>
</dbReference>
<evidence type="ECO:0000256" key="5">
    <source>
        <dbReference type="ARBA" id="ARBA00022833"/>
    </source>
</evidence>
<protein>
    <submittedName>
        <fullName evidence="14">Transcription factor E2F6</fullName>
    </submittedName>
</protein>
<evidence type="ECO:0000259" key="13">
    <source>
        <dbReference type="PROSITE" id="PS50950"/>
    </source>
</evidence>
<dbReference type="Pfam" id="PF16421">
    <property type="entry name" value="E2F_CC-MB"/>
    <property type="match status" value="1"/>
</dbReference>
<dbReference type="InterPro" id="IPR032198">
    <property type="entry name" value="E2F_CC-MB"/>
</dbReference>
<dbReference type="SUPFAM" id="SSF46785">
    <property type="entry name" value="Winged helix' DNA-binding domain"/>
    <property type="match status" value="1"/>
</dbReference>
<dbReference type="AlphaFoldDB" id="A0AAD5A8J4"/>
<evidence type="ECO:0000256" key="3">
    <source>
        <dbReference type="ARBA" id="ARBA00022723"/>
    </source>
</evidence>
<name>A0AAD5A8J4_SILAS</name>
<dbReference type="PANTHER" id="PTHR12081:SF19">
    <property type="entry name" value="TRANSCRIPTION FACTOR E2F6"/>
    <property type="match status" value="1"/>
</dbReference>
<evidence type="ECO:0000256" key="6">
    <source>
        <dbReference type="ARBA" id="ARBA00023015"/>
    </source>
</evidence>
<dbReference type="InterPro" id="IPR006612">
    <property type="entry name" value="THAP_Znf"/>
</dbReference>
<dbReference type="Proteomes" id="UP001205998">
    <property type="component" value="Unassembled WGS sequence"/>
</dbReference>
<evidence type="ECO:0000256" key="9">
    <source>
        <dbReference type="ARBA" id="ARBA00023242"/>
    </source>
</evidence>
<keyword evidence="15" id="KW-1185">Reference proteome</keyword>
<feature type="domain" description="THAP-type" evidence="13">
    <location>
        <begin position="1"/>
        <end position="81"/>
    </location>
</feature>
<dbReference type="EMBL" id="MU567224">
    <property type="protein sequence ID" value="KAI5611315.1"/>
    <property type="molecule type" value="Genomic_DNA"/>
</dbReference>
<dbReference type="SMART" id="SM00980">
    <property type="entry name" value="THAP"/>
    <property type="match status" value="1"/>
</dbReference>
<dbReference type="GO" id="GO:0090575">
    <property type="term" value="C:RNA polymerase II transcription regulator complex"/>
    <property type="evidence" value="ECO:0007669"/>
    <property type="project" value="TreeGrafter"/>
</dbReference>
<dbReference type="SMART" id="SM01372">
    <property type="entry name" value="E2F_TDP"/>
    <property type="match status" value="1"/>
</dbReference>
<accession>A0AAD5A8J4</accession>
<dbReference type="Gene3D" id="1.10.10.10">
    <property type="entry name" value="Winged helix-like DNA-binding domain superfamily/Winged helix DNA-binding domain"/>
    <property type="match status" value="1"/>
</dbReference>
<sequence>MVKCVVRGCQNQSDLKPGEMRNRPRKRFFSFPADQGRVRVWLAALRESASFSSDLKICEDHFLPEHITPSGISPDAIPIMPPLEGAILDFPGWTSPAEPSEEHSDSFGVTEIPAADDNDDEEEEEEEEEYDDEDEEDEEDCIDSDYTEEDPVHLDEEAKREWLSRLKDNLIHSTEKKPVPAKKGPTRRSELTLGRLTHRFIDLLNLAPEGILDINEATEKLGTRKRRVYDITSVLNGIKLVAKKSKSKVQWVGPSPISCFKGQWKNKIKSDLLNLKTMEESLDWLIKDCAEQLFALTDLTDFTSAYVTYEDICRITAFQNQTVIAIRAPEETKLEVPTPTEDCIKIHLKGSRGPVQVLTCDTYGPDTTSQSEQLRHGRFLALEDSRIQTAPLLTGYSSIVIVFILSVHIEWRENHYVLLCFCFTDVPTISSVRSA</sequence>
<keyword evidence="5" id="KW-0862">Zinc</keyword>
<organism evidence="14 15">
    <name type="scientific">Silurus asotus</name>
    <name type="common">Amur catfish</name>
    <name type="synonym">Parasilurus asotus</name>
    <dbReference type="NCBI Taxonomy" id="30991"/>
    <lineage>
        <taxon>Eukaryota</taxon>
        <taxon>Metazoa</taxon>
        <taxon>Chordata</taxon>
        <taxon>Craniata</taxon>
        <taxon>Vertebrata</taxon>
        <taxon>Euteleostomi</taxon>
        <taxon>Actinopterygii</taxon>
        <taxon>Neopterygii</taxon>
        <taxon>Teleostei</taxon>
        <taxon>Ostariophysi</taxon>
        <taxon>Siluriformes</taxon>
        <taxon>Siluridae</taxon>
        <taxon>Silurus</taxon>
    </lineage>
</organism>
<evidence type="ECO:0000256" key="7">
    <source>
        <dbReference type="ARBA" id="ARBA00023125"/>
    </source>
</evidence>
<feature type="compositionally biased region" description="Acidic residues" evidence="12">
    <location>
        <begin position="114"/>
        <end position="149"/>
    </location>
</feature>
<comment type="similarity">
    <text evidence="2 11">Belongs to the E2F/DP family.</text>
</comment>
<dbReference type="SUPFAM" id="SSF144074">
    <property type="entry name" value="E2F-DP heterodimerization region"/>
    <property type="match status" value="1"/>
</dbReference>
<dbReference type="SUPFAM" id="SSF57716">
    <property type="entry name" value="Glucocorticoid receptor-like (DNA-binding domain)"/>
    <property type="match status" value="1"/>
</dbReference>
<evidence type="ECO:0000256" key="2">
    <source>
        <dbReference type="ARBA" id="ARBA00010940"/>
    </source>
</evidence>
<dbReference type="Gene3D" id="6.10.250.540">
    <property type="match status" value="1"/>
</dbReference>
<dbReference type="Pfam" id="PF05485">
    <property type="entry name" value="THAP"/>
    <property type="match status" value="1"/>
</dbReference>
<keyword evidence="8 11" id="KW-0804">Transcription</keyword>
<evidence type="ECO:0000256" key="1">
    <source>
        <dbReference type="ARBA" id="ARBA00004123"/>
    </source>
</evidence>
<keyword evidence="3" id="KW-0479">Metal-binding</keyword>
<dbReference type="GO" id="GO:0008270">
    <property type="term" value="F:zinc ion binding"/>
    <property type="evidence" value="ECO:0007669"/>
    <property type="project" value="UniProtKB-KW"/>
</dbReference>
<keyword evidence="9 11" id="KW-0539">Nucleus</keyword>
<comment type="subcellular location">
    <subcellularLocation>
        <location evidence="1 11">Nucleus</location>
    </subcellularLocation>
</comment>
<dbReference type="GO" id="GO:0000978">
    <property type="term" value="F:RNA polymerase II cis-regulatory region sequence-specific DNA binding"/>
    <property type="evidence" value="ECO:0007669"/>
    <property type="project" value="InterPro"/>
</dbReference>
<dbReference type="GO" id="GO:0000981">
    <property type="term" value="F:DNA-binding transcription factor activity, RNA polymerase II-specific"/>
    <property type="evidence" value="ECO:0007669"/>
    <property type="project" value="TreeGrafter"/>
</dbReference>
<evidence type="ECO:0000256" key="12">
    <source>
        <dbReference type="SAM" id="MobiDB-lite"/>
    </source>
</evidence>
<proteinExistence type="inferred from homology"/>
<feature type="region of interest" description="Disordered" evidence="12">
    <location>
        <begin position="88"/>
        <end position="153"/>
    </location>
</feature>
<evidence type="ECO:0000313" key="15">
    <source>
        <dbReference type="Proteomes" id="UP001205998"/>
    </source>
</evidence>
<comment type="caution">
    <text evidence="14">The sequence shown here is derived from an EMBL/GenBank/DDBJ whole genome shotgun (WGS) entry which is preliminary data.</text>
</comment>
<dbReference type="CDD" id="cd14660">
    <property type="entry name" value="E2F_DD"/>
    <property type="match status" value="1"/>
</dbReference>
<evidence type="ECO:0000313" key="14">
    <source>
        <dbReference type="EMBL" id="KAI5611315.1"/>
    </source>
</evidence>
<dbReference type="Pfam" id="PF02319">
    <property type="entry name" value="WHD_E2F_TDP"/>
    <property type="match status" value="1"/>
</dbReference>
<evidence type="ECO:0000256" key="11">
    <source>
        <dbReference type="RuleBase" id="RU003796"/>
    </source>
</evidence>
<evidence type="ECO:0000256" key="4">
    <source>
        <dbReference type="ARBA" id="ARBA00022771"/>
    </source>
</evidence>
<keyword evidence="7 10" id="KW-0238">DNA-binding</keyword>